<dbReference type="EC" id="3.1.4.-" evidence="6"/>
<name>A0A813GX18_POLGL</name>
<comment type="similarity">
    <text evidence="6">Belongs to the cyclic nucleotide phosphodiesterase family.</text>
</comment>
<dbReference type="Proteomes" id="UP000626109">
    <property type="component" value="Unassembled WGS sequence"/>
</dbReference>
<evidence type="ECO:0000256" key="6">
    <source>
        <dbReference type="RuleBase" id="RU363067"/>
    </source>
</evidence>
<evidence type="ECO:0000256" key="1">
    <source>
        <dbReference type="ARBA" id="ARBA00022723"/>
    </source>
</evidence>
<feature type="binding site" evidence="4">
    <location>
        <position position="370"/>
    </location>
    <ligand>
        <name>AMP</name>
        <dbReference type="ChEBI" id="CHEBI:456215"/>
    </ligand>
</feature>
<protein>
    <recommendedName>
        <fullName evidence="6">Phosphodiesterase</fullName>
        <ecNumber evidence="6">3.1.4.-</ecNumber>
    </recommendedName>
</protein>
<feature type="domain" description="PDEase" evidence="8">
    <location>
        <begin position="250"/>
        <end position="578"/>
    </location>
</feature>
<reference evidence="9" key="1">
    <citation type="submission" date="2021-02" db="EMBL/GenBank/DDBJ databases">
        <authorList>
            <person name="Dougan E. K."/>
            <person name="Rhodes N."/>
            <person name="Thang M."/>
            <person name="Chan C."/>
        </authorList>
    </citation>
    <scope>NUCLEOTIDE SEQUENCE</scope>
</reference>
<dbReference type="Proteomes" id="UP000654075">
    <property type="component" value="Unassembled WGS sequence"/>
</dbReference>
<feature type="binding site" evidence="5">
    <location>
        <position position="369"/>
    </location>
    <ligand>
        <name>Zn(2+)</name>
        <dbReference type="ChEBI" id="CHEBI:29105"/>
        <label>1</label>
    </ligand>
</feature>
<dbReference type="OMA" id="TEAWETR"/>
<feature type="active site" description="Proton donor" evidence="3">
    <location>
        <position position="329"/>
    </location>
</feature>
<organism evidence="9 11">
    <name type="scientific">Polarella glacialis</name>
    <name type="common">Dinoflagellate</name>
    <dbReference type="NCBI Taxonomy" id="89957"/>
    <lineage>
        <taxon>Eukaryota</taxon>
        <taxon>Sar</taxon>
        <taxon>Alveolata</taxon>
        <taxon>Dinophyceae</taxon>
        <taxon>Suessiales</taxon>
        <taxon>Suessiaceae</taxon>
        <taxon>Polarella</taxon>
    </lineage>
</organism>
<dbReference type="SUPFAM" id="SSF109604">
    <property type="entry name" value="HD-domain/PDEase-like"/>
    <property type="match status" value="1"/>
</dbReference>
<keyword evidence="11" id="KW-1185">Reference proteome</keyword>
<evidence type="ECO:0000256" key="3">
    <source>
        <dbReference type="PIRSR" id="PIRSR623088-1"/>
    </source>
</evidence>
<dbReference type="OrthoDB" id="342865at2759"/>
<dbReference type="EMBL" id="CAJNNV010029723">
    <property type="protein sequence ID" value="CAE8629819.1"/>
    <property type="molecule type" value="Genomic_DNA"/>
</dbReference>
<dbReference type="AlphaFoldDB" id="A0A813GX18"/>
<feature type="compositionally biased region" description="Basic residues" evidence="7">
    <location>
        <begin position="1"/>
        <end position="12"/>
    </location>
</feature>
<dbReference type="InterPro" id="IPR003607">
    <property type="entry name" value="HD/PDEase_dom"/>
</dbReference>
<keyword evidence="1 5" id="KW-0479">Metal-binding</keyword>
<dbReference type="CDD" id="cd00077">
    <property type="entry name" value="HDc"/>
    <property type="match status" value="1"/>
</dbReference>
<dbReference type="InterPro" id="IPR023088">
    <property type="entry name" value="PDEase"/>
</dbReference>
<dbReference type="PROSITE" id="PS51845">
    <property type="entry name" value="PDEASE_I_2"/>
    <property type="match status" value="1"/>
</dbReference>
<evidence type="ECO:0000313" key="9">
    <source>
        <dbReference type="EMBL" id="CAE8629819.1"/>
    </source>
</evidence>
<sequence length="583" mass="64853">MQHLRSSGRRRHTESLPSAQGWHDMDVVATRNDLVPPQNAEVRMQLAAEGRITSCLAVALSMVQRMMQLPGADPTEIAFLSACLKAPRGRTAAPLRRHAIIYPFMDDIEPFLWERACTEPTPGTASTGALADLEPPDTAAVRQQLEAEGPFISLMDIGVQILKRLRELPGSDPGEALFVQACLMAPCSKVAAAPRFGTLIDDQPSMGDQPCDELTSESPSRRLKWTTLSPSLVTRPAGADDEVARWPCAVEESAEEQLQGILASNFEMWGFDMFALSGLTSGRPLQFVGWEVFRRGDFFSEFAVEPQAARCYFANVEAAYGNRNTIPYHNNMHGADVTQAVYALLQDIGFGKYLPALGKLSLLISALVHDVGHDGRSNNFHVRVMDDLAITYNDMSVLENYHASLAFRLMLQSQEANILAGLTHDQLAQVREDIISNVLSTDMAKHIKLMHSARSLISELGPDPHAWLTRGQQELQVVLLHLADIATPAKPATLSDKWGRLLMEEFFLQGDEEERLNLPVTPICERHAVSFQRFQINFLDIFVKPSFSLMANLEPKIDKVVRLIDSNRSRWEKEEKDLSLSQV</sequence>
<comment type="cofactor">
    <cofactor evidence="6">
        <name>a divalent metal cation</name>
        <dbReference type="ChEBI" id="CHEBI:60240"/>
    </cofactor>
    <text evidence="6">Binds 2 divalent metal cations per subunit. Site 1 may preferentially bind zinc ions, while site 2 has a preference for magnesium and/or manganese ions.</text>
</comment>
<gene>
    <name evidence="9" type="ORF">PGLA1383_LOCUS46233</name>
    <name evidence="10" type="ORF">PGLA2088_LOCUS18359</name>
</gene>
<dbReference type="GO" id="GO:0004114">
    <property type="term" value="F:3',5'-cyclic-nucleotide phosphodiesterase activity"/>
    <property type="evidence" value="ECO:0007669"/>
    <property type="project" value="InterPro"/>
</dbReference>
<evidence type="ECO:0000313" key="11">
    <source>
        <dbReference type="Proteomes" id="UP000654075"/>
    </source>
</evidence>
<evidence type="ECO:0000256" key="4">
    <source>
        <dbReference type="PIRSR" id="PIRSR623088-2"/>
    </source>
</evidence>
<comment type="caution">
    <text evidence="9">The sequence shown here is derived from an EMBL/GenBank/DDBJ whole genome shotgun (WGS) entry which is preliminary data.</text>
</comment>
<feature type="binding site" evidence="5">
    <location>
        <position position="370"/>
    </location>
    <ligand>
        <name>Zn(2+)</name>
        <dbReference type="ChEBI" id="CHEBI:29105"/>
        <label>2</label>
    </ligand>
</feature>
<feature type="binding site" evidence="4">
    <location>
        <position position="484"/>
    </location>
    <ligand>
        <name>AMP</name>
        <dbReference type="ChEBI" id="CHEBI:456215"/>
    </ligand>
</feature>
<feature type="binding site" evidence="5">
    <location>
        <position position="370"/>
    </location>
    <ligand>
        <name>Zn(2+)</name>
        <dbReference type="ChEBI" id="CHEBI:29105"/>
        <label>1</label>
    </ligand>
</feature>
<dbReference type="EMBL" id="CAJNNW010024539">
    <property type="protein sequence ID" value="CAE8673069.1"/>
    <property type="molecule type" value="Genomic_DNA"/>
</dbReference>
<feature type="binding site" evidence="5">
    <location>
        <position position="484"/>
    </location>
    <ligand>
        <name>Zn(2+)</name>
        <dbReference type="ChEBI" id="CHEBI:29105"/>
        <label>1</label>
    </ligand>
</feature>
<keyword evidence="2 6" id="KW-0378">Hydrolase</keyword>
<dbReference type="InterPro" id="IPR002073">
    <property type="entry name" value="PDEase_catalytic_dom"/>
</dbReference>
<dbReference type="GO" id="GO:0046872">
    <property type="term" value="F:metal ion binding"/>
    <property type="evidence" value="ECO:0007669"/>
    <property type="project" value="UniProtKB-KW"/>
</dbReference>
<dbReference type="GO" id="GO:0007165">
    <property type="term" value="P:signal transduction"/>
    <property type="evidence" value="ECO:0007669"/>
    <property type="project" value="InterPro"/>
</dbReference>
<dbReference type="Pfam" id="PF00233">
    <property type="entry name" value="PDEase_I"/>
    <property type="match status" value="1"/>
</dbReference>
<evidence type="ECO:0000256" key="5">
    <source>
        <dbReference type="PIRSR" id="PIRSR623088-3"/>
    </source>
</evidence>
<feature type="binding site" evidence="5">
    <location>
        <position position="333"/>
    </location>
    <ligand>
        <name>Zn(2+)</name>
        <dbReference type="ChEBI" id="CHEBI:29105"/>
        <label>1</label>
    </ligand>
</feature>
<dbReference type="InterPro" id="IPR036971">
    <property type="entry name" value="PDEase_catalytic_dom_sf"/>
</dbReference>
<feature type="binding site" evidence="4">
    <location>
        <position position="535"/>
    </location>
    <ligand>
        <name>AMP</name>
        <dbReference type="ChEBI" id="CHEBI:456215"/>
    </ligand>
</feature>
<dbReference type="PRINTS" id="PR00387">
    <property type="entry name" value="PDIESTERASE1"/>
</dbReference>
<evidence type="ECO:0000259" key="8">
    <source>
        <dbReference type="PROSITE" id="PS51845"/>
    </source>
</evidence>
<evidence type="ECO:0000256" key="2">
    <source>
        <dbReference type="ARBA" id="ARBA00022801"/>
    </source>
</evidence>
<accession>A0A813GX18</accession>
<evidence type="ECO:0000256" key="7">
    <source>
        <dbReference type="SAM" id="MobiDB-lite"/>
    </source>
</evidence>
<dbReference type="PROSITE" id="PS00126">
    <property type="entry name" value="PDEASE_I_1"/>
    <property type="match status" value="1"/>
</dbReference>
<feature type="binding site" evidence="4">
    <location>
        <begin position="329"/>
        <end position="333"/>
    </location>
    <ligand>
        <name>AMP</name>
        <dbReference type="ChEBI" id="CHEBI:456215"/>
    </ligand>
</feature>
<dbReference type="SMART" id="SM00471">
    <property type="entry name" value="HDc"/>
    <property type="match status" value="1"/>
</dbReference>
<evidence type="ECO:0000313" key="10">
    <source>
        <dbReference type="EMBL" id="CAE8673069.1"/>
    </source>
</evidence>
<dbReference type="Gene3D" id="1.10.1300.10">
    <property type="entry name" value="3'5'-cyclic nucleotide phosphodiesterase, catalytic domain"/>
    <property type="match status" value="1"/>
</dbReference>
<dbReference type="InterPro" id="IPR023174">
    <property type="entry name" value="PDEase_CS"/>
</dbReference>
<dbReference type="PANTHER" id="PTHR11347">
    <property type="entry name" value="CYCLIC NUCLEOTIDE PHOSPHODIESTERASE"/>
    <property type="match status" value="1"/>
</dbReference>
<proteinExistence type="inferred from homology"/>
<feature type="region of interest" description="Disordered" evidence="7">
    <location>
        <begin position="1"/>
        <end position="22"/>
    </location>
</feature>